<accession>A0A261RQK0</accession>
<dbReference type="InterPro" id="IPR013740">
    <property type="entry name" value="Redoxin"/>
</dbReference>
<dbReference type="InterPro" id="IPR013766">
    <property type="entry name" value="Thioredoxin_domain"/>
</dbReference>
<dbReference type="EMBL" id="NEVK01000001">
    <property type="protein sequence ID" value="OZI27344.1"/>
    <property type="molecule type" value="Genomic_DNA"/>
</dbReference>
<gene>
    <name evidence="2" type="ORF">CAL19_00990</name>
</gene>
<dbReference type="Pfam" id="PF08534">
    <property type="entry name" value="Redoxin"/>
    <property type="match status" value="1"/>
</dbReference>
<sequence>MKKLILSLAVLVAAGIGAWFIWRPAAPAPDVAFTTIDGRKFSMHDLRGKVVLVKFWATSCVTCVKQMPDNIDTYNAYAPKGYETVAVAMSYDPPNYVLNFAETRKLPFPVALDVSGEIARAFGDVKLTPSAFLVDKQGRIIKRYLGDYDKAEFHAAIEKALAAG</sequence>
<dbReference type="PANTHER" id="PTHR42852">
    <property type="entry name" value="THIOL:DISULFIDE INTERCHANGE PROTEIN DSBE"/>
    <property type="match status" value="1"/>
</dbReference>
<dbReference type="Gene3D" id="3.40.30.10">
    <property type="entry name" value="Glutaredoxin"/>
    <property type="match status" value="1"/>
</dbReference>
<dbReference type="RefSeq" id="WP_026640807.1">
    <property type="nucleotide sequence ID" value="NZ_NEVI01000001.1"/>
</dbReference>
<dbReference type="AlphaFoldDB" id="A0A261RQK0"/>
<dbReference type="InterPro" id="IPR050553">
    <property type="entry name" value="Thioredoxin_ResA/DsbE_sf"/>
</dbReference>
<dbReference type="PANTHER" id="PTHR42852:SF17">
    <property type="entry name" value="THIOREDOXIN-LIKE PROTEIN HI_1115"/>
    <property type="match status" value="1"/>
</dbReference>
<evidence type="ECO:0000313" key="2">
    <source>
        <dbReference type="EMBL" id="OZI27344.1"/>
    </source>
</evidence>
<dbReference type="InterPro" id="IPR036249">
    <property type="entry name" value="Thioredoxin-like_sf"/>
</dbReference>
<dbReference type="GO" id="GO:0016491">
    <property type="term" value="F:oxidoreductase activity"/>
    <property type="evidence" value="ECO:0007669"/>
    <property type="project" value="InterPro"/>
</dbReference>
<dbReference type="SUPFAM" id="SSF52833">
    <property type="entry name" value="Thioredoxin-like"/>
    <property type="match status" value="1"/>
</dbReference>
<dbReference type="CDD" id="cd02966">
    <property type="entry name" value="TlpA_like_family"/>
    <property type="match status" value="1"/>
</dbReference>
<evidence type="ECO:0000259" key="1">
    <source>
        <dbReference type="PROSITE" id="PS51352"/>
    </source>
</evidence>
<name>A0A261RQK0_9BORD</name>
<organism evidence="2 3">
    <name type="scientific">Bordetella genomosp. 7</name>
    <dbReference type="NCBI Taxonomy" id="1416805"/>
    <lineage>
        <taxon>Bacteria</taxon>
        <taxon>Pseudomonadati</taxon>
        <taxon>Pseudomonadota</taxon>
        <taxon>Betaproteobacteria</taxon>
        <taxon>Burkholderiales</taxon>
        <taxon>Alcaligenaceae</taxon>
        <taxon>Bordetella</taxon>
    </lineage>
</organism>
<feature type="domain" description="Thioredoxin" evidence="1">
    <location>
        <begin position="22"/>
        <end position="162"/>
    </location>
</feature>
<keyword evidence="3" id="KW-1185">Reference proteome</keyword>
<dbReference type="PROSITE" id="PS51352">
    <property type="entry name" value="THIOREDOXIN_2"/>
    <property type="match status" value="1"/>
</dbReference>
<evidence type="ECO:0000313" key="3">
    <source>
        <dbReference type="Proteomes" id="UP000216947"/>
    </source>
</evidence>
<dbReference type="OrthoDB" id="9811352at2"/>
<proteinExistence type="predicted"/>
<reference evidence="3" key="1">
    <citation type="submission" date="2017-05" db="EMBL/GenBank/DDBJ databases">
        <title>Complete and WGS of Bordetella genogroups.</title>
        <authorList>
            <person name="Spilker T."/>
            <person name="Lipuma J."/>
        </authorList>
    </citation>
    <scope>NUCLEOTIDE SEQUENCE [LARGE SCALE GENOMIC DNA]</scope>
    <source>
        <strain evidence="3">AU18089</strain>
    </source>
</reference>
<dbReference type="Proteomes" id="UP000216947">
    <property type="component" value="Unassembled WGS sequence"/>
</dbReference>
<comment type="caution">
    <text evidence="2">The sequence shown here is derived from an EMBL/GenBank/DDBJ whole genome shotgun (WGS) entry which is preliminary data.</text>
</comment>
<protein>
    <submittedName>
        <fullName evidence="2">Thioredoxin</fullName>
    </submittedName>
</protein>